<comment type="caution">
    <text evidence="5">The sequence shown here is derived from an EMBL/GenBank/DDBJ whole genome shotgun (WGS) entry which is preliminary data.</text>
</comment>
<dbReference type="GO" id="GO:0009253">
    <property type="term" value="P:peptidoglycan catabolic process"/>
    <property type="evidence" value="ECO:0007669"/>
    <property type="project" value="InterPro"/>
</dbReference>
<dbReference type="PANTHER" id="PTHR30404:SF0">
    <property type="entry name" value="N-ACETYLMURAMOYL-L-ALANINE AMIDASE AMIC"/>
    <property type="match status" value="1"/>
</dbReference>
<dbReference type="CDD" id="cd02696">
    <property type="entry name" value="MurNAc-LAA"/>
    <property type="match status" value="1"/>
</dbReference>
<dbReference type="Pfam" id="PF01520">
    <property type="entry name" value="Amidase_3"/>
    <property type="match status" value="1"/>
</dbReference>
<evidence type="ECO:0000259" key="4">
    <source>
        <dbReference type="SMART" id="SM00646"/>
    </source>
</evidence>
<dbReference type="OrthoDB" id="9763643at2"/>
<keyword evidence="3" id="KW-0378">Hydrolase</keyword>
<protein>
    <recommendedName>
        <fullName evidence="2">N-acetylmuramoyl-L-alanine amidase</fullName>
        <ecNumber evidence="2">3.5.1.28</ecNumber>
    </recommendedName>
</protein>
<evidence type="ECO:0000313" key="5">
    <source>
        <dbReference type="EMBL" id="TFD95668.1"/>
    </source>
</evidence>
<evidence type="ECO:0000313" key="6">
    <source>
        <dbReference type="Proteomes" id="UP000297861"/>
    </source>
</evidence>
<dbReference type="EC" id="3.5.1.28" evidence="2"/>
<evidence type="ECO:0000256" key="2">
    <source>
        <dbReference type="ARBA" id="ARBA00011901"/>
    </source>
</evidence>
<sequence>MMTANKKILIILDPAHGIEVPGKRSPDGKHREYKWSRVRCEQIAILLRAHGYTVVYTNETDQEIGLSKRKSIANDYARQYPDLVPLLISPHNNAAGSGSEWMKASGIEVFTSVGRTTSDIFADYMLKELKAWFPNAIHRYYKDQYLERDKESNFTVLMGNYSAMLIEFLFQDNKDDVAMLEDRTVNKRFEDCVVSAIEDCNEYVLSKLNK</sequence>
<dbReference type="GO" id="GO:0008745">
    <property type="term" value="F:N-acetylmuramoyl-L-alanine amidase activity"/>
    <property type="evidence" value="ECO:0007669"/>
    <property type="project" value="UniProtKB-EC"/>
</dbReference>
<dbReference type="Proteomes" id="UP000297861">
    <property type="component" value="Unassembled WGS sequence"/>
</dbReference>
<dbReference type="EMBL" id="SOML01000007">
    <property type="protein sequence ID" value="TFD95668.1"/>
    <property type="molecule type" value="Genomic_DNA"/>
</dbReference>
<feature type="domain" description="MurNAc-LAA" evidence="4">
    <location>
        <begin position="73"/>
        <end position="198"/>
    </location>
</feature>
<reference evidence="5 6" key="1">
    <citation type="submission" date="2019-03" db="EMBL/GenBank/DDBJ databases">
        <title>San Antonio Military Medical Center submission to MRSN (WRAIR), pending publication.</title>
        <authorList>
            <person name="Blyth D.M."/>
            <person name="Mccarthy S.L."/>
            <person name="Schall S.E."/>
            <person name="Stam J.A."/>
            <person name="Ong A.C."/>
            <person name="Mcgann P.T."/>
        </authorList>
    </citation>
    <scope>NUCLEOTIDE SEQUENCE [LARGE SCALE GENOMIC DNA]</scope>
    <source>
        <strain evidence="5 6">MRSN571793</strain>
    </source>
</reference>
<organism evidence="5 6">
    <name type="scientific">Dysgonomonas capnocytophagoides</name>
    <dbReference type="NCBI Taxonomy" id="45254"/>
    <lineage>
        <taxon>Bacteria</taxon>
        <taxon>Pseudomonadati</taxon>
        <taxon>Bacteroidota</taxon>
        <taxon>Bacteroidia</taxon>
        <taxon>Bacteroidales</taxon>
        <taxon>Dysgonomonadaceae</taxon>
        <taxon>Dysgonomonas</taxon>
    </lineage>
</organism>
<gene>
    <name evidence="5" type="ORF">E2605_12600</name>
</gene>
<evidence type="ECO:0000256" key="3">
    <source>
        <dbReference type="ARBA" id="ARBA00022801"/>
    </source>
</evidence>
<proteinExistence type="predicted"/>
<accession>A0A4Y8L0X0</accession>
<comment type="catalytic activity">
    <reaction evidence="1">
        <text>Hydrolyzes the link between N-acetylmuramoyl residues and L-amino acid residues in certain cell-wall glycopeptides.</text>
        <dbReference type="EC" id="3.5.1.28"/>
    </reaction>
</comment>
<dbReference type="RefSeq" id="WP_134436687.1">
    <property type="nucleotide sequence ID" value="NZ_JAWZLG010000074.1"/>
</dbReference>
<evidence type="ECO:0000256" key="1">
    <source>
        <dbReference type="ARBA" id="ARBA00001561"/>
    </source>
</evidence>
<keyword evidence="6" id="KW-1185">Reference proteome</keyword>
<dbReference type="InterPro" id="IPR002508">
    <property type="entry name" value="MurNAc-LAA_cat"/>
</dbReference>
<dbReference type="SMART" id="SM00646">
    <property type="entry name" value="Ami_3"/>
    <property type="match status" value="1"/>
</dbReference>
<dbReference type="SUPFAM" id="SSF53187">
    <property type="entry name" value="Zn-dependent exopeptidases"/>
    <property type="match status" value="1"/>
</dbReference>
<dbReference type="GO" id="GO:0030288">
    <property type="term" value="C:outer membrane-bounded periplasmic space"/>
    <property type="evidence" value="ECO:0007669"/>
    <property type="project" value="TreeGrafter"/>
</dbReference>
<dbReference type="PANTHER" id="PTHR30404">
    <property type="entry name" value="N-ACETYLMURAMOYL-L-ALANINE AMIDASE"/>
    <property type="match status" value="1"/>
</dbReference>
<dbReference type="InterPro" id="IPR050695">
    <property type="entry name" value="N-acetylmuramoyl_amidase_3"/>
</dbReference>
<dbReference type="Gene3D" id="3.40.630.40">
    <property type="entry name" value="Zn-dependent exopeptidases"/>
    <property type="match status" value="1"/>
</dbReference>
<name>A0A4Y8L0X0_9BACT</name>
<dbReference type="AlphaFoldDB" id="A0A4Y8L0X0"/>